<dbReference type="InterPro" id="IPR007597">
    <property type="entry name" value="CheC"/>
</dbReference>
<feature type="region of interest" description="Disordered" evidence="3">
    <location>
        <begin position="404"/>
        <end position="424"/>
    </location>
</feature>
<reference evidence="5 6" key="1">
    <citation type="journal article" date="2019" name="Int. J. Syst. Evol. Microbiol.">
        <title>The Global Catalogue of Microorganisms (GCM) 10K type strain sequencing project: providing services to taxonomists for standard genome sequencing and annotation.</title>
        <authorList>
            <consortium name="The Broad Institute Genomics Platform"/>
            <consortium name="The Broad Institute Genome Sequencing Center for Infectious Disease"/>
            <person name="Wu L."/>
            <person name="Ma J."/>
        </authorList>
    </citation>
    <scope>NUCLEOTIDE SEQUENCE [LARGE SCALE GENOMIC DNA]</scope>
    <source>
        <strain evidence="5 6">CGMCC 1.12563</strain>
    </source>
</reference>
<feature type="compositionally biased region" description="Acidic residues" evidence="3">
    <location>
        <begin position="412"/>
        <end position="424"/>
    </location>
</feature>
<dbReference type="EMBL" id="JBHUDC010000003">
    <property type="protein sequence ID" value="MFD1512773.1"/>
    <property type="molecule type" value="Genomic_DNA"/>
</dbReference>
<proteinExistence type="predicted"/>
<dbReference type="InterPro" id="IPR028976">
    <property type="entry name" value="CheC-like_sf"/>
</dbReference>
<sequence>MMLDVEALGTFYEMAREGAELAAGRLTPMTDIQTRVGVTRLDFTTGPAIRAELDDDVRKVGIRVELSEGVEGTSLLLFDEDSAREVAATLTADMDEENLTQSAVAEVSQIMNSGFVDGWADVLQTEIDVSTPEYVDGTSPDAFLDADDVAPADELALVFRSQIEAVGTEFAFKHYFMPERDSIEALFERRTAGYSLEYEKLVGFDRMAHRGAETVAENLTKMTGIDMDVDIRRINFVSLDAIPEDVPAEPQVSVAFSFDGLPSGYLLFLFSERSANQLVEATVGESTDGEGLSAMGQDAVQELSNIMASGLLDGWANLLDTTIDHTTPTFAHDMGPAVVDPLIVGLSEGQEFAFVFDTRLKAVDTEFDLDIYAIPNETDLEAALERLDVTNVESVQVQAEFTAAQGGPNSDDLQEIGDIEGVDL</sequence>
<evidence type="ECO:0000313" key="6">
    <source>
        <dbReference type="Proteomes" id="UP001597187"/>
    </source>
</evidence>
<protein>
    <submittedName>
        <fullName evidence="5">Chemotaxis protein CheC</fullName>
    </submittedName>
</protein>
<keyword evidence="1" id="KW-0145">Chemotaxis</keyword>
<feature type="domain" description="CheC-like protein" evidence="4">
    <location>
        <begin position="295"/>
        <end position="330"/>
    </location>
</feature>
<name>A0ABD6ATC5_9EURY</name>
<dbReference type="Gene3D" id="3.40.1550.10">
    <property type="entry name" value="CheC-like"/>
    <property type="match status" value="2"/>
</dbReference>
<evidence type="ECO:0000256" key="3">
    <source>
        <dbReference type="SAM" id="MobiDB-lite"/>
    </source>
</evidence>
<keyword evidence="2" id="KW-0378">Hydrolase</keyword>
<dbReference type="PANTHER" id="PTHR43693:SF1">
    <property type="entry name" value="PROTEIN PHOSPHATASE CHEZ"/>
    <property type="match status" value="1"/>
</dbReference>
<comment type="caution">
    <text evidence="5">The sequence shown here is derived from an EMBL/GenBank/DDBJ whole genome shotgun (WGS) entry which is preliminary data.</text>
</comment>
<dbReference type="RefSeq" id="WP_250872752.1">
    <property type="nucleotide sequence ID" value="NZ_JALXFV010000003.1"/>
</dbReference>
<dbReference type="GO" id="GO:0006935">
    <property type="term" value="P:chemotaxis"/>
    <property type="evidence" value="ECO:0007669"/>
    <property type="project" value="UniProtKB-KW"/>
</dbReference>
<organism evidence="5 6">
    <name type="scientific">Halomarina rubra</name>
    <dbReference type="NCBI Taxonomy" id="2071873"/>
    <lineage>
        <taxon>Archaea</taxon>
        <taxon>Methanobacteriati</taxon>
        <taxon>Methanobacteriota</taxon>
        <taxon>Stenosarchaea group</taxon>
        <taxon>Halobacteria</taxon>
        <taxon>Halobacteriales</taxon>
        <taxon>Natronomonadaceae</taxon>
        <taxon>Halomarina</taxon>
    </lineage>
</organism>
<dbReference type="Pfam" id="PF04509">
    <property type="entry name" value="CheC"/>
    <property type="match status" value="1"/>
</dbReference>
<dbReference type="CDD" id="cd17911">
    <property type="entry name" value="CheC_ClassIII"/>
    <property type="match status" value="2"/>
</dbReference>
<dbReference type="PANTHER" id="PTHR43693">
    <property type="entry name" value="PROTEIN PHOSPHATASE CHEZ"/>
    <property type="match status" value="1"/>
</dbReference>
<dbReference type="Proteomes" id="UP001597187">
    <property type="component" value="Unassembled WGS sequence"/>
</dbReference>
<gene>
    <name evidence="5" type="ORF">ACFSBT_05685</name>
</gene>
<evidence type="ECO:0000256" key="1">
    <source>
        <dbReference type="ARBA" id="ARBA00022500"/>
    </source>
</evidence>
<keyword evidence="6" id="KW-1185">Reference proteome</keyword>
<accession>A0ABD6ATC5</accession>
<evidence type="ECO:0000313" key="5">
    <source>
        <dbReference type="EMBL" id="MFD1512773.1"/>
    </source>
</evidence>
<dbReference type="SUPFAM" id="SSF103039">
    <property type="entry name" value="CheC-like"/>
    <property type="match status" value="2"/>
</dbReference>
<evidence type="ECO:0000256" key="2">
    <source>
        <dbReference type="ARBA" id="ARBA00022801"/>
    </source>
</evidence>
<evidence type="ECO:0000259" key="4">
    <source>
        <dbReference type="Pfam" id="PF04509"/>
    </source>
</evidence>
<dbReference type="GO" id="GO:0016787">
    <property type="term" value="F:hydrolase activity"/>
    <property type="evidence" value="ECO:0007669"/>
    <property type="project" value="UniProtKB-KW"/>
</dbReference>
<dbReference type="InterPro" id="IPR050992">
    <property type="entry name" value="CheZ_family_phosphatases"/>
</dbReference>
<dbReference type="AlphaFoldDB" id="A0ABD6ATC5"/>